<reference evidence="2 3" key="1">
    <citation type="submission" date="2016-10" db="EMBL/GenBank/DDBJ databases">
        <authorList>
            <person name="de Groot N.N."/>
        </authorList>
    </citation>
    <scope>NUCLEOTIDE SEQUENCE [LARGE SCALE GENOMIC DNA]</scope>
    <source>
        <strain evidence="2 3">CGMCC 1.9156</strain>
    </source>
</reference>
<feature type="domain" description="LTD" evidence="1">
    <location>
        <begin position="194"/>
        <end position="322"/>
    </location>
</feature>
<dbReference type="InterPro" id="IPR001322">
    <property type="entry name" value="Lamin_tail_dom"/>
</dbReference>
<keyword evidence="3" id="KW-1185">Reference proteome</keyword>
<dbReference type="SUPFAM" id="SSF74853">
    <property type="entry name" value="Lamin A/C globular tail domain"/>
    <property type="match status" value="1"/>
</dbReference>
<accession>A0A1I2CRB2</accession>
<dbReference type="STRING" id="655355.SAMN05216283_101808"/>
<dbReference type="InterPro" id="IPR036415">
    <property type="entry name" value="Lamin_tail_dom_sf"/>
</dbReference>
<protein>
    <submittedName>
        <fullName evidence="2">C-terminal domain of CHU protein family protein</fullName>
    </submittedName>
</protein>
<dbReference type="EMBL" id="FONW01000001">
    <property type="protein sequence ID" value="SFE70788.1"/>
    <property type="molecule type" value="Genomic_DNA"/>
</dbReference>
<dbReference type="AlphaFoldDB" id="A0A1I2CRB2"/>
<dbReference type="PROSITE" id="PS51841">
    <property type="entry name" value="LTD"/>
    <property type="match status" value="1"/>
</dbReference>
<evidence type="ECO:0000313" key="2">
    <source>
        <dbReference type="EMBL" id="SFE70788.1"/>
    </source>
</evidence>
<dbReference type="Gene3D" id="2.60.40.4070">
    <property type="match status" value="1"/>
</dbReference>
<dbReference type="Pfam" id="PF13585">
    <property type="entry name" value="CHU_C"/>
    <property type="match status" value="1"/>
</dbReference>
<name>A0A1I2CRB2_9BACT</name>
<dbReference type="Proteomes" id="UP000198964">
    <property type="component" value="Unassembled WGS sequence"/>
</dbReference>
<proteinExistence type="predicted"/>
<sequence>MWGLNSVFLFLLLNFLTINNPGTTIWEEEFNTPGIGFWGDSDGITIHSHLPPTTEWQLDAEACSFTSEKDYVKTVGTSGGRLEALDCDGEAVWQSPWISIASYTAVNCELIAKETGSGNNPERKYVEAFYQLDQGEKKLFENNGLSQGNWGESVVSQSQLQGDSIRLIIHLNSSYASDKVIVDAIRVWSDEPEKVDPNQLAETGDLLINEVLSNPFDEGVDFVELYNQSSKEIRLDHLFIANRDDQQNLKTIVQLSSEPILFPPNTYLAVSENQEQVLNFYSTTCVSCFLDVTKMPALNNSSGEVVLLNDSMQVLDEMHYTEKMHHPLLIEEEGISLERISFEESALEPSNWTSGKNGHQLASPGFENAMSANSPVKTTTFQLEPKAFSPNEDGYNDLLQINYQLDKVGYLANLRIFDSNGLPINHLLRNEPAAIQGQWIWDGKQANGSRSPIGLYIVLLELHHPDGSAKQFKKVCTLTDRIY</sequence>
<evidence type="ECO:0000259" key="1">
    <source>
        <dbReference type="PROSITE" id="PS51841"/>
    </source>
</evidence>
<organism evidence="2 3">
    <name type="scientific">Sunxiuqinia elliptica</name>
    <dbReference type="NCBI Taxonomy" id="655355"/>
    <lineage>
        <taxon>Bacteria</taxon>
        <taxon>Pseudomonadati</taxon>
        <taxon>Bacteroidota</taxon>
        <taxon>Bacteroidia</taxon>
        <taxon>Marinilabiliales</taxon>
        <taxon>Prolixibacteraceae</taxon>
        <taxon>Sunxiuqinia</taxon>
    </lineage>
</organism>
<dbReference type="RefSeq" id="WP_093918513.1">
    <property type="nucleotide sequence ID" value="NZ_FONW01000001.1"/>
</dbReference>
<gene>
    <name evidence="2" type="ORF">SAMN05216283_101808</name>
</gene>
<evidence type="ECO:0000313" key="3">
    <source>
        <dbReference type="Proteomes" id="UP000198964"/>
    </source>
</evidence>